<name>A0ABN8APT1_9PROT</name>
<sequence length="176" mass="19261">MQKIILSLSLLLAVSTANSAESHMRPGLWEMTTTSGLLSLVPMIPPDQMQNLTNLAKQYGFDMPKINNGAATSQVCITQEMANQKIPTVLNQNQYGCDVKNAVQTGNDYKINLICENSVLKGNGVTEGIFTSPESFTGRTEFNGVVQGNPVSERAYTDGRWISENCGTVKPFRDPR</sequence>
<evidence type="ECO:0008006" key="4">
    <source>
        <dbReference type="Google" id="ProtNLM"/>
    </source>
</evidence>
<evidence type="ECO:0000256" key="1">
    <source>
        <dbReference type="SAM" id="SignalP"/>
    </source>
</evidence>
<evidence type="ECO:0000313" key="3">
    <source>
        <dbReference type="Proteomes" id="UP000839052"/>
    </source>
</evidence>
<keyword evidence="1" id="KW-0732">Signal</keyword>
<dbReference type="RefSeq" id="WP_239797027.1">
    <property type="nucleotide sequence ID" value="NZ_OU912926.1"/>
</dbReference>
<gene>
    <name evidence="2" type="ORF">NTG6680_1958</name>
</gene>
<dbReference type="EMBL" id="OU912926">
    <property type="protein sequence ID" value="CAG9933207.1"/>
    <property type="molecule type" value="Genomic_DNA"/>
</dbReference>
<keyword evidence="3" id="KW-1185">Reference proteome</keyword>
<dbReference type="Pfam" id="PF12276">
    <property type="entry name" value="DUF3617"/>
    <property type="match status" value="1"/>
</dbReference>
<feature type="chain" id="PRO_5047479709" description="DUF3617 domain-containing protein" evidence="1">
    <location>
        <begin position="20"/>
        <end position="176"/>
    </location>
</feature>
<evidence type="ECO:0000313" key="2">
    <source>
        <dbReference type="EMBL" id="CAG9933207.1"/>
    </source>
</evidence>
<proteinExistence type="predicted"/>
<feature type="signal peptide" evidence="1">
    <location>
        <begin position="1"/>
        <end position="19"/>
    </location>
</feature>
<reference evidence="2 3" key="1">
    <citation type="submission" date="2021-10" db="EMBL/GenBank/DDBJ databases">
        <authorList>
            <person name="Koch H."/>
        </authorList>
    </citation>
    <scope>NUCLEOTIDE SEQUENCE [LARGE SCALE GENOMIC DNA]</scope>
    <source>
        <strain evidence="2">6680</strain>
    </source>
</reference>
<dbReference type="InterPro" id="IPR022061">
    <property type="entry name" value="DUF3617"/>
</dbReference>
<accession>A0ABN8APT1</accession>
<protein>
    <recommendedName>
        <fullName evidence="4">DUF3617 domain-containing protein</fullName>
    </recommendedName>
</protein>
<dbReference type="Proteomes" id="UP000839052">
    <property type="component" value="Chromosome"/>
</dbReference>
<organism evidence="2 3">
    <name type="scientific">Candidatus Nitrotoga arctica</name>
    <dbReference type="NCBI Taxonomy" id="453162"/>
    <lineage>
        <taxon>Bacteria</taxon>
        <taxon>Pseudomonadati</taxon>
        <taxon>Pseudomonadota</taxon>
        <taxon>Betaproteobacteria</taxon>
        <taxon>Nitrosomonadales</taxon>
        <taxon>Gallionellaceae</taxon>
        <taxon>Candidatus Nitrotoga</taxon>
    </lineage>
</organism>